<evidence type="ECO:0000313" key="1">
    <source>
        <dbReference type="EMBL" id="MBC6612432.1"/>
    </source>
</evidence>
<reference evidence="1 2" key="1">
    <citation type="submission" date="2020-08" db="EMBL/GenBank/DDBJ databases">
        <title>Hymenobacter sp.</title>
        <authorList>
            <person name="Kim M.K."/>
        </authorList>
    </citation>
    <scope>NUCLEOTIDE SEQUENCE [LARGE SCALE GENOMIC DNA]</scope>
    <source>
        <strain evidence="1 2">BT507</strain>
    </source>
</reference>
<dbReference type="RefSeq" id="WP_185284480.1">
    <property type="nucleotide sequence ID" value="NZ_JACSCY010000014.1"/>
</dbReference>
<dbReference type="EMBL" id="JACSCY010000014">
    <property type="protein sequence ID" value="MBC6612432.1"/>
    <property type="molecule type" value="Genomic_DNA"/>
</dbReference>
<name>A0ABR7MPE9_9BACT</name>
<proteinExistence type="predicted"/>
<comment type="caution">
    <text evidence="1">The sequence shown here is derived from an EMBL/GenBank/DDBJ whole genome shotgun (WGS) entry which is preliminary data.</text>
</comment>
<organism evidence="1 2">
    <name type="scientific">Hymenobacter citatus</name>
    <dbReference type="NCBI Taxonomy" id="2763506"/>
    <lineage>
        <taxon>Bacteria</taxon>
        <taxon>Pseudomonadati</taxon>
        <taxon>Bacteroidota</taxon>
        <taxon>Cytophagia</taxon>
        <taxon>Cytophagales</taxon>
        <taxon>Hymenobacteraceae</taxon>
        <taxon>Hymenobacter</taxon>
    </lineage>
</organism>
<keyword evidence="2" id="KW-1185">Reference proteome</keyword>
<sequence length="157" mass="17848">MAGEDQRMNVKLPASTHAVAAKEALRWKLSIQDYTDAAVRYFATRKLNPQATIAREGELIMGQVHQVGERVFRYLKEQERGIHAEVLSELVRTRVTQERTLQMLTAVVGRLNNWSPTDIHELLLTAQKEIETMVDLVLTDLQKVAPEARKQSTNTPK</sequence>
<accession>A0ABR7MPE9</accession>
<gene>
    <name evidence="1" type="ORF">H8B15_16025</name>
</gene>
<dbReference type="Proteomes" id="UP000622017">
    <property type="component" value="Unassembled WGS sequence"/>
</dbReference>
<evidence type="ECO:0000313" key="2">
    <source>
        <dbReference type="Proteomes" id="UP000622017"/>
    </source>
</evidence>
<protein>
    <submittedName>
        <fullName evidence="1">Uncharacterized protein</fullName>
    </submittedName>
</protein>